<organism evidence="3 4">
    <name type="scientific">Roseomonas acroporae</name>
    <dbReference type="NCBI Taxonomy" id="2937791"/>
    <lineage>
        <taxon>Bacteria</taxon>
        <taxon>Pseudomonadati</taxon>
        <taxon>Pseudomonadota</taxon>
        <taxon>Alphaproteobacteria</taxon>
        <taxon>Acetobacterales</taxon>
        <taxon>Roseomonadaceae</taxon>
        <taxon>Roseomonas</taxon>
    </lineage>
</organism>
<dbReference type="RefSeq" id="WP_248669064.1">
    <property type="nucleotide sequence ID" value="NZ_JALPRX010000103.1"/>
</dbReference>
<dbReference type="AlphaFoldDB" id="A0A9X1YBE5"/>
<dbReference type="Proteomes" id="UP001139516">
    <property type="component" value="Unassembled WGS sequence"/>
</dbReference>
<evidence type="ECO:0000313" key="3">
    <source>
        <dbReference type="EMBL" id="MCK8787008.1"/>
    </source>
</evidence>
<dbReference type="PANTHER" id="PTHR11365">
    <property type="entry name" value="5-OXOPROLINASE RELATED"/>
    <property type="match status" value="1"/>
</dbReference>
<dbReference type="EMBL" id="JALPRX010000103">
    <property type="protein sequence ID" value="MCK8787008.1"/>
    <property type="molecule type" value="Genomic_DNA"/>
</dbReference>
<gene>
    <name evidence="3" type="ORF">M0638_21780</name>
</gene>
<reference evidence="3" key="1">
    <citation type="submission" date="2022-04" db="EMBL/GenBank/DDBJ databases">
        <title>Roseomonas acroporae sp. nov., isolated from coral Acropora digitifera.</title>
        <authorList>
            <person name="Sun H."/>
        </authorList>
    </citation>
    <scope>NUCLEOTIDE SEQUENCE</scope>
    <source>
        <strain evidence="3">NAR14</strain>
    </source>
</reference>
<dbReference type="InterPro" id="IPR003692">
    <property type="entry name" value="Hydantoinase_B"/>
</dbReference>
<feature type="region of interest" description="Disordered" evidence="1">
    <location>
        <begin position="541"/>
        <end position="566"/>
    </location>
</feature>
<dbReference type="InterPro" id="IPR045079">
    <property type="entry name" value="Oxoprolinase-like"/>
</dbReference>
<keyword evidence="4" id="KW-1185">Reference proteome</keyword>
<evidence type="ECO:0000256" key="1">
    <source>
        <dbReference type="SAM" id="MobiDB-lite"/>
    </source>
</evidence>
<comment type="caution">
    <text evidence="3">The sequence shown here is derived from an EMBL/GenBank/DDBJ whole genome shotgun (WGS) entry which is preliminary data.</text>
</comment>
<protein>
    <submittedName>
        <fullName evidence="3">Hydantoinase B/oxoprolinase family protein</fullName>
    </submittedName>
</protein>
<dbReference type="PANTHER" id="PTHR11365:SF23">
    <property type="entry name" value="HYPOTHETICAL 5-OXOPROLINASE (EUROFUNG)-RELATED"/>
    <property type="match status" value="1"/>
</dbReference>
<dbReference type="Pfam" id="PF02538">
    <property type="entry name" value="Hydantoinase_B"/>
    <property type="match status" value="1"/>
</dbReference>
<dbReference type="GO" id="GO:0017168">
    <property type="term" value="F:5-oxoprolinase (ATP-hydrolyzing) activity"/>
    <property type="evidence" value="ECO:0007669"/>
    <property type="project" value="TreeGrafter"/>
</dbReference>
<accession>A0A9X1YBE5</accession>
<dbReference type="GO" id="GO:0006749">
    <property type="term" value="P:glutathione metabolic process"/>
    <property type="evidence" value="ECO:0007669"/>
    <property type="project" value="TreeGrafter"/>
</dbReference>
<evidence type="ECO:0000313" key="4">
    <source>
        <dbReference type="Proteomes" id="UP001139516"/>
    </source>
</evidence>
<sequence>MSLRPDTPLDGPAGAPMGAPADAGALDPFVVEVIRHGLSAAAEEMSLVMTRSARSPLLREAGDLSSAITDAEGGLVGQGKDIPVHLGAMAYTVRELLKVCPAATLREGDSLIYNLGALGGNHLNDVKVARPVFVEGRLVAFALSLAHWPDVGGTWPGSYLAAAVDTFQEAIRIPPVPITLADELNRPVLDFILHNVRDPVSCEGDLLAQIAATRAAERRIRELCGRHGTGVFVAAMARLHDLSEAEMRAAIRGIPDGVYEGEDFLDDGNADGSPARIHARIEIRGDEAVIDLSGSADRVTNFCNTTPFIARSAAAYAARIMSGREMQQNAGALRPLTIVTRPGSMLEPGWKAPVAAGNHETSMRVVDAMFRAMERVIPERLSAGGPATSGLLAFAEPLPDGGWRMLYEVHAGGEGARHDRDGCPAVRVHLTNTSNTPAEVIEANYAIRVERQSVRRGSGGAGRHRGGDGIVRAYRVLAETMWLTTCVERTRIPPFGLARGAPGAPFRIVLERDGEARELPGKANLLLRRGDLVTLEGSGGGGYGAPEGIHGDAHGDARGAGARGPA</sequence>
<evidence type="ECO:0000259" key="2">
    <source>
        <dbReference type="Pfam" id="PF02538"/>
    </source>
</evidence>
<name>A0A9X1YBE5_9PROT</name>
<feature type="domain" description="Hydantoinase B/oxoprolinase" evidence="2">
    <location>
        <begin position="27"/>
        <end position="546"/>
    </location>
</feature>
<proteinExistence type="predicted"/>
<dbReference type="GO" id="GO:0005829">
    <property type="term" value="C:cytosol"/>
    <property type="evidence" value="ECO:0007669"/>
    <property type="project" value="TreeGrafter"/>
</dbReference>